<dbReference type="Gene3D" id="1.25.40.20">
    <property type="entry name" value="Ankyrin repeat-containing domain"/>
    <property type="match status" value="7"/>
</dbReference>
<feature type="repeat" description="ANK" evidence="3">
    <location>
        <begin position="703"/>
        <end position="735"/>
    </location>
</feature>
<feature type="repeat" description="ANK" evidence="3">
    <location>
        <begin position="1191"/>
        <end position="1223"/>
    </location>
</feature>
<dbReference type="SMART" id="SM00248">
    <property type="entry name" value="ANK"/>
    <property type="match status" value="22"/>
</dbReference>
<dbReference type="CDD" id="cd00063">
    <property type="entry name" value="FN3"/>
    <property type="match status" value="2"/>
</dbReference>
<dbReference type="InterPro" id="IPR036770">
    <property type="entry name" value="Ankyrin_rpt-contain_sf"/>
</dbReference>
<proteinExistence type="predicted"/>
<keyword evidence="6" id="KW-1185">Reference proteome</keyword>
<feature type="repeat" description="ANK" evidence="3">
    <location>
        <begin position="884"/>
        <end position="916"/>
    </location>
</feature>
<dbReference type="Pfam" id="PF12796">
    <property type="entry name" value="Ank_2"/>
    <property type="match status" value="7"/>
</dbReference>
<accession>A0A8S3RUV9</accession>
<dbReference type="Pfam" id="PF13637">
    <property type="entry name" value="Ank_4"/>
    <property type="match status" value="1"/>
</dbReference>
<feature type="repeat" description="ANK" evidence="3">
    <location>
        <begin position="1125"/>
        <end position="1157"/>
    </location>
</feature>
<dbReference type="PANTHER" id="PTHR24123">
    <property type="entry name" value="ANKYRIN REPEAT-CONTAINING"/>
    <property type="match status" value="1"/>
</dbReference>
<dbReference type="InterPro" id="IPR013783">
    <property type="entry name" value="Ig-like_fold"/>
</dbReference>
<keyword evidence="2 3" id="KW-0040">ANK repeat</keyword>
<feature type="repeat" description="ANK" evidence="3">
    <location>
        <begin position="991"/>
        <end position="1023"/>
    </location>
</feature>
<dbReference type="PRINTS" id="PR01415">
    <property type="entry name" value="ANKYRIN"/>
</dbReference>
<feature type="repeat" description="ANK" evidence="3">
    <location>
        <begin position="818"/>
        <end position="850"/>
    </location>
</feature>
<reference evidence="5" key="1">
    <citation type="submission" date="2021-03" db="EMBL/GenBank/DDBJ databases">
        <authorList>
            <person name="Bekaert M."/>
        </authorList>
    </citation>
    <scope>NUCLEOTIDE SEQUENCE</scope>
</reference>
<protein>
    <recommendedName>
        <fullName evidence="4">Fibronectin type-III domain-containing protein</fullName>
    </recommendedName>
</protein>
<feature type="domain" description="Fibronectin type-III" evidence="4">
    <location>
        <begin position="244"/>
        <end position="336"/>
    </location>
</feature>
<feature type="repeat" description="ANK" evidence="3">
    <location>
        <begin position="1286"/>
        <end position="1318"/>
    </location>
</feature>
<dbReference type="Pfam" id="PF13606">
    <property type="entry name" value="Ank_3"/>
    <property type="match status" value="1"/>
</dbReference>
<evidence type="ECO:0000256" key="2">
    <source>
        <dbReference type="ARBA" id="ARBA00023043"/>
    </source>
</evidence>
<dbReference type="PANTHER" id="PTHR24123:SF33">
    <property type="entry name" value="PROTEIN HOS4"/>
    <property type="match status" value="1"/>
</dbReference>
<feature type="repeat" description="ANK" evidence="3">
    <location>
        <begin position="1091"/>
        <end position="1124"/>
    </location>
</feature>
<dbReference type="Proteomes" id="UP000683360">
    <property type="component" value="Unassembled WGS sequence"/>
</dbReference>
<dbReference type="PROSITE" id="PS50853">
    <property type="entry name" value="FN3"/>
    <property type="match status" value="1"/>
</dbReference>
<organism evidence="5 6">
    <name type="scientific">Mytilus edulis</name>
    <name type="common">Blue mussel</name>
    <dbReference type="NCBI Taxonomy" id="6550"/>
    <lineage>
        <taxon>Eukaryota</taxon>
        <taxon>Metazoa</taxon>
        <taxon>Spiralia</taxon>
        <taxon>Lophotrochozoa</taxon>
        <taxon>Mollusca</taxon>
        <taxon>Bivalvia</taxon>
        <taxon>Autobranchia</taxon>
        <taxon>Pteriomorphia</taxon>
        <taxon>Mytilida</taxon>
        <taxon>Mytiloidea</taxon>
        <taxon>Mytilidae</taxon>
        <taxon>Mytilinae</taxon>
        <taxon>Mytilus</taxon>
    </lineage>
</organism>
<keyword evidence="1" id="KW-0677">Repeat</keyword>
<feature type="repeat" description="ANK" evidence="3">
    <location>
        <begin position="1158"/>
        <end position="1190"/>
    </location>
</feature>
<evidence type="ECO:0000259" key="4">
    <source>
        <dbReference type="PROSITE" id="PS50853"/>
    </source>
</evidence>
<feature type="repeat" description="ANK" evidence="3">
    <location>
        <begin position="851"/>
        <end position="883"/>
    </location>
</feature>
<dbReference type="SMART" id="SM00060">
    <property type="entry name" value="FN3"/>
    <property type="match status" value="2"/>
</dbReference>
<evidence type="ECO:0000256" key="3">
    <source>
        <dbReference type="PROSITE-ProRule" id="PRU00023"/>
    </source>
</evidence>
<dbReference type="InterPro" id="IPR003961">
    <property type="entry name" value="FN3_dom"/>
</dbReference>
<dbReference type="OrthoDB" id="7464126at2759"/>
<evidence type="ECO:0000256" key="1">
    <source>
        <dbReference type="ARBA" id="ARBA00022737"/>
    </source>
</evidence>
<dbReference type="EMBL" id="CAJPWZ010001299">
    <property type="protein sequence ID" value="CAG2212481.1"/>
    <property type="molecule type" value="Genomic_DNA"/>
</dbReference>
<feature type="repeat" description="ANK" evidence="3">
    <location>
        <begin position="736"/>
        <end position="768"/>
    </location>
</feature>
<evidence type="ECO:0000313" key="6">
    <source>
        <dbReference type="Proteomes" id="UP000683360"/>
    </source>
</evidence>
<dbReference type="InterPro" id="IPR002110">
    <property type="entry name" value="Ankyrin_rpt"/>
</dbReference>
<feature type="repeat" description="ANK" evidence="3">
    <location>
        <begin position="785"/>
        <end position="817"/>
    </location>
</feature>
<evidence type="ECO:0000313" key="5">
    <source>
        <dbReference type="EMBL" id="CAG2212481.1"/>
    </source>
</evidence>
<name>A0A8S3RUV9_MYTED</name>
<feature type="repeat" description="ANK" evidence="3">
    <location>
        <begin position="950"/>
        <end position="982"/>
    </location>
</feature>
<dbReference type="Gene3D" id="2.60.40.10">
    <property type="entry name" value="Immunoglobulins"/>
    <property type="match status" value="1"/>
</dbReference>
<feature type="repeat" description="ANK" evidence="3">
    <location>
        <begin position="1024"/>
        <end position="1056"/>
    </location>
</feature>
<dbReference type="SUPFAM" id="SSF48403">
    <property type="entry name" value="Ankyrin repeat"/>
    <property type="match status" value="3"/>
</dbReference>
<dbReference type="PROSITE" id="PS50088">
    <property type="entry name" value="ANK_REPEAT"/>
    <property type="match status" value="19"/>
</dbReference>
<feature type="repeat" description="ANK" evidence="3">
    <location>
        <begin position="917"/>
        <end position="949"/>
    </location>
</feature>
<comment type="caution">
    <text evidence="5">The sequence shown here is derived from an EMBL/GenBank/DDBJ whole genome shotgun (WGS) entry which is preliminary data.</text>
</comment>
<feature type="repeat" description="ANK" evidence="3">
    <location>
        <begin position="1057"/>
        <end position="1089"/>
    </location>
</feature>
<dbReference type="SUPFAM" id="SSF49265">
    <property type="entry name" value="Fibronectin type III"/>
    <property type="match status" value="2"/>
</dbReference>
<dbReference type="PROSITE" id="PS50297">
    <property type="entry name" value="ANK_REP_REGION"/>
    <property type="match status" value="14"/>
</dbReference>
<dbReference type="Pfam" id="PF00023">
    <property type="entry name" value="Ank"/>
    <property type="match status" value="2"/>
</dbReference>
<feature type="repeat" description="ANK" evidence="3">
    <location>
        <begin position="635"/>
        <end position="668"/>
    </location>
</feature>
<feature type="repeat" description="ANK" evidence="3">
    <location>
        <begin position="586"/>
        <end position="618"/>
    </location>
</feature>
<dbReference type="InterPro" id="IPR051165">
    <property type="entry name" value="Multifunctional_ANK_Repeat"/>
</dbReference>
<gene>
    <name evidence="5" type="ORF">MEDL_26434</name>
</gene>
<feature type="repeat" description="ANK" evidence="3">
    <location>
        <begin position="669"/>
        <end position="691"/>
    </location>
</feature>
<dbReference type="SUPFAM" id="SSF48726">
    <property type="entry name" value="Immunoglobulin"/>
    <property type="match status" value="1"/>
</dbReference>
<dbReference type="InterPro" id="IPR036116">
    <property type="entry name" value="FN3_sf"/>
</dbReference>
<dbReference type="InterPro" id="IPR036179">
    <property type="entry name" value="Ig-like_dom_sf"/>
</dbReference>
<sequence length="1399" mass="157160">MKYLVQWMILTNYQIIHGVLEWIVFKKVTGYGQNVTLFCNVSNCCPKLAGWDRWTPSQRTLYIDVKTGRPNKKYDGKVLKGGYTLVIQNLTKEDLNVSYSCLYGVTLGERKFYKKKMFLWVSTVLSADENEDMPLISTDPSPPQGLKAEVEMIGIRLTWDPPSCQVSKYQIERITDGHKDLMDSSAEETSHLISDVFPSQMYYFAIKLCYPLPPHDLKATAGVNGIYLTWNPPLYPTFLHMYPKPLPPNHLKAASDFEGIHITWSIPEYPVIDKIHHFILEVNREIINVAPDKTCWIISNVYPSTNYTIRMATSARSGMENKSDCNRSSRFQTESEYTEKLKCKSDICEETKVKEEKKNFLRLEKLFQMTNSAVIKKIEDKISDTNLEITHLDTAEHFLSSLSKDQKESIYCTTDNYVTKSSIDYDLVLLLRFWLSSNEQEVPTMQFDKMPDIDDKSIQADLSRIFLTRKRYHPLKLISATDLKYVYMAVVRLWDNKLREQYSQVFRQKLIANDEKNGNQNTLKPFLQDKETHSNEPYRCACQGMDINVLNNREMSALKYACISGHTNIVSTLLDNNADFSTVYQDGKTPLVIAFEENHDHIITLLRNKGFDIESTNKLGQTALAMACTNGDKDTGWVPLSRACKRGSEEIVKVLLLKETIDLNIEDNDGWTPLKKASLNGHSEIVDILLNTHKLEIDKADNDGWTPLMSSCQKGHVTVSELLLCNNADVNHRSNDGVTPLMTATQNDHIPVINLLLENNADVDLDNNDGWTPLRVACNANTEKAGYTPLKIACRNGYYKISSLLIEAGADVNRKDNDGWTPVQTACKTGHLKICKLLLSHKADINIENFSRCTPLHIASRNGQTDIVEWLLKNNAKIDQLNDAGWTALMSACQFGYKNITNLLLKNGSCVNHQSVKKLTPLIAACQNNSNEVMDVLIKNEANVNVCNVDGWTPLHFTCMRGHIKASEILIQNGADILINAKADVNVVDKDGWTPLKTACRVGDEDTVEVLLNNNADINKEDKEGWTPLKSASVHEHYKIVKRLLLKNADMNKVDHEGWTSLMSACKVGNFKVINILLEYGADVNCYSESTGDTPLTIACTYSDGGEIIKLLLEKGADWKKPNNIGQTALILACMHGKTQNVSKLLDYRVDTDVTDKNCVSPLKAACHGLYREIVELLIKAGANIDIADLNGYTPLISACETQNLQLVELLIHNKADVDKSTPGGWNPYLIAIKTHNDEIANFLIKKGADKSKASLLKARAKKVVDDNRKIVLDSFRSYLNKADSNGYTPLTAAASQGHVQLIELLITNGADVDIFDERGKSPIMYACESGDLRTVKVTGSPLILAKQANAFDIVDYFIENEIELKHEDLLSISNTESVTMACKYGFKALLESIIDEKN</sequence>